<feature type="non-terminal residue" evidence="2">
    <location>
        <position position="1"/>
    </location>
</feature>
<evidence type="ECO:0000313" key="3">
    <source>
        <dbReference type="Proteomes" id="UP000265520"/>
    </source>
</evidence>
<dbReference type="AlphaFoldDB" id="A0A392NL23"/>
<dbReference type="EMBL" id="LXQA010043413">
    <property type="protein sequence ID" value="MCI00503.1"/>
    <property type="molecule type" value="Genomic_DNA"/>
</dbReference>
<name>A0A392NL23_9FABA</name>
<reference evidence="2 3" key="1">
    <citation type="journal article" date="2018" name="Front. Plant Sci.">
        <title>Red Clover (Trifolium pratense) and Zigzag Clover (T. medium) - A Picture of Genomic Similarities and Differences.</title>
        <authorList>
            <person name="Dluhosova J."/>
            <person name="Istvanek J."/>
            <person name="Nedelnik J."/>
            <person name="Repkova J."/>
        </authorList>
    </citation>
    <scope>NUCLEOTIDE SEQUENCE [LARGE SCALE GENOMIC DNA]</scope>
    <source>
        <strain evidence="3">cv. 10/8</strain>
        <tissue evidence="2">Leaf</tissue>
    </source>
</reference>
<feature type="region of interest" description="Disordered" evidence="1">
    <location>
        <begin position="1"/>
        <end position="58"/>
    </location>
</feature>
<comment type="caution">
    <text evidence="2">The sequence shown here is derived from an EMBL/GenBank/DDBJ whole genome shotgun (WGS) entry which is preliminary data.</text>
</comment>
<evidence type="ECO:0000313" key="2">
    <source>
        <dbReference type="EMBL" id="MCI00503.1"/>
    </source>
</evidence>
<organism evidence="2 3">
    <name type="scientific">Trifolium medium</name>
    <dbReference type="NCBI Taxonomy" id="97028"/>
    <lineage>
        <taxon>Eukaryota</taxon>
        <taxon>Viridiplantae</taxon>
        <taxon>Streptophyta</taxon>
        <taxon>Embryophyta</taxon>
        <taxon>Tracheophyta</taxon>
        <taxon>Spermatophyta</taxon>
        <taxon>Magnoliopsida</taxon>
        <taxon>eudicotyledons</taxon>
        <taxon>Gunneridae</taxon>
        <taxon>Pentapetalae</taxon>
        <taxon>rosids</taxon>
        <taxon>fabids</taxon>
        <taxon>Fabales</taxon>
        <taxon>Fabaceae</taxon>
        <taxon>Papilionoideae</taxon>
        <taxon>50 kb inversion clade</taxon>
        <taxon>NPAAA clade</taxon>
        <taxon>Hologalegina</taxon>
        <taxon>IRL clade</taxon>
        <taxon>Trifolieae</taxon>
        <taxon>Trifolium</taxon>
    </lineage>
</organism>
<feature type="compositionally biased region" description="Basic and acidic residues" evidence="1">
    <location>
        <begin position="48"/>
        <end position="58"/>
    </location>
</feature>
<keyword evidence="3" id="KW-1185">Reference proteome</keyword>
<protein>
    <submittedName>
        <fullName evidence="2">Boron transporter 6</fullName>
    </submittedName>
</protein>
<accession>A0A392NL23</accession>
<feature type="compositionally biased region" description="Basic and acidic residues" evidence="1">
    <location>
        <begin position="26"/>
        <end position="40"/>
    </location>
</feature>
<sequence length="58" mass="6644">EDESPKAGSEEIGDAEMLDELTTNRGELKVRTSNSTEERNYQVYPDEIDSHSERDTLR</sequence>
<evidence type="ECO:0000256" key="1">
    <source>
        <dbReference type="SAM" id="MobiDB-lite"/>
    </source>
</evidence>
<dbReference type="Proteomes" id="UP000265520">
    <property type="component" value="Unassembled WGS sequence"/>
</dbReference>
<proteinExistence type="predicted"/>